<evidence type="ECO:0000256" key="1">
    <source>
        <dbReference type="SAM" id="Phobius"/>
    </source>
</evidence>
<proteinExistence type="predicted"/>
<sequence>MPDYHVPLLVFPYKMLDLSLNTLKFLAILYVCNKVVIIFGDID</sequence>
<keyword evidence="1" id="KW-0812">Transmembrane</keyword>
<keyword evidence="1" id="KW-0472">Membrane</keyword>
<accession>A0A0E9XI60</accession>
<keyword evidence="1" id="KW-1133">Transmembrane helix</keyword>
<dbReference type="AlphaFoldDB" id="A0A0E9XI60"/>
<feature type="transmembrane region" description="Helical" evidence="1">
    <location>
        <begin position="20"/>
        <end position="40"/>
    </location>
</feature>
<reference evidence="2" key="2">
    <citation type="journal article" date="2015" name="Fish Shellfish Immunol.">
        <title>Early steps in the European eel (Anguilla anguilla)-Vibrio vulnificus interaction in the gills: Role of the RtxA13 toxin.</title>
        <authorList>
            <person name="Callol A."/>
            <person name="Pajuelo D."/>
            <person name="Ebbesson L."/>
            <person name="Teles M."/>
            <person name="MacKenzie S."/>
            <person name="Amaro C."/>
        </authorList>
    </citation>
    <scope>NUCLEOTIDE SEQUENCE</scope>
</reference>
<name>A0A0E9XI60_ANGAN</name>
<evidence type="ECO:0000313" key="2">
    <source>
        <dbReference type="EMBL" id="JAI02137.1"/>
    </source>
</evidence>
<organism evidence="2">
    <name type="scientific">Anguilla anguilla</name>
    <name type="common">European freshwater eel</name>
    <name type="synonym">Muraena anguilla</name>
    <dbReference type="NCBI Taxonomy" id="7936"/>
    <lineage>
        <taxon>Eukaryota</taxon>
        <taxon>Metazoa</taxon>
        <taxon>Chordata</taxon>
        <taxon>Craniata</taxon>
        <taxon>Vertebrata</taxon>
        <taxon>Euteleostomi</taxon>
        <taxon>Actinopterygii</taxon>
        <taxon>Neopterygii</taxon>
        <taxon>Teleostei</taxon>
        <taxon>Anguilliformes</taxon>
        <taxon>Anguillidae</taxon>
        <taxon>Anguilla</taxon>
    </lineage>
</organism>
<protein>
    <submittedName>
        <fullName evidence="2">Uncharacterized protein</fullName>
    </submittedName>
</protein>
<reference evidence="2" key="1">
    <citation type="submission" date="2014-11" db="EMBL/GenBank/DDBJ databases">
        <authorList>
            <person name="Amaro Gonzalez C."/>
        </authorList>
    </citation>
    <scope>NUCLEOTIDE SEQUENCE</scope>
</reference>
<dbReference type="EMBL" id="GBXM01006441">
    <property type="protein sequence ID" value="JAI02137.1"/>
    <property type="molecule type" value="Transcribed_RNA"/>
</dbReference>